<accession>X0V8X8</accession>
<protein>
    <submittedName>
        <fullName evidence="2">Uncharacterized protein</fullName>
    </submittedName>
</protein>
<dbReference type="EMBL" id="BARS01024525">
    <property type="protein sequence ID" value="GAG08923.1"/>
    <property type="molecule type" value="Genomic_DNA"/>
</dbReference>
<proteinExistence type="predicted"/>
<dbReference type="AlphaFoldDB" id="X0V8X8"/>
<reference evidence="2" key="1">
    <citation type="journal article" date="2014" name="Front. Microbiol.">
        <title>High frequency of phylogenetically diverse reductive dehalogenase-homologous genes in deep subseafloor sedimentary metagenomes.</title>
        <authorList>
            <person name="Kawai M."/>
            <person name="Futagami T."/>
            <person name="Toyoda A."/>
            <person name="Takaki Y."/>
            <person name="Nishi S."/>
            <person name="Hori S."/>
            <person name="Arai W."/>
            <person name="Tsubouchi T."/>
            <person name="Morono Y."/>
            <person name="Uchiyama I."/>
            <person name="Ito T."/>
            <person name="Fujiyama A."/>
            <person name="Inagaki F."/>
            <person name="Takami H."/>
        </authorList>
    </citation>
    <scope>NUCLEOTIDE SEQUENCE</scope>
    <source>
        <strain evidence="2">Expedition CK06-06</strain>
    </source>
</reference>
<gene>
    <name evidence="2" type="ORF">S01H1_38924</name>
</gene>
<feature type="region of interest" description="Disordered" evidence="1">
    <location>
        <begin position="1"/>
        <end position="30"/>
    </location>
</feature>
<sequence>MPLKNFHSARLHSPDEYKENPDWSKDNGKFRTTEGKKAVVAGAGMFDFPKNIELIWGQLKTQSGETANVQSLRFPKSDYTKEQAIDFLLKNNIDYMKFEPAKDDPENHDTNPKNKSIELTPFESSVLKKCLDKIEDTTSFDDVVGLFTVNYEDFILSFDRSEFLALKRIIKKL</sequence>
<evidence type="ECO:0000256" key="1">
    <source>
        <dbReference type="SAM" id="MobiDB-lite"/>
    </source>
</evidence>
<evidence type="ECO:0000313" key="2">
    <source>
        <dbReference type="EMBL" id="GAG08923.1"/>
    </source>
</evidence>
<comment type="caution">
    <text evidence="2">The sequence shown here is derived from an EMBL/GenBank/DDBJ whole genome shotgun (WGS) entry which is preliminary data.</text>
</comment>
<name>X0V8X8_9ZZZZ</name>
<organism evidence="2">
    <name type="scientific">marine sediment metagenome</name>
    <dbReference type="NCBI Taxonomy" id="412755"/>
    <lineage>
        <taxon>unclassified sequences</taxon>
        <taxon>metagenomes</taxon>
        <taxon>ecological metagenomes</taxon>
    </lineage>
</organism>
<feature type="compositionally biased region" description="Basic and acidic residues" evidence="1">
    <location>
        <begin position="12"/>
        <end position="30"/>
    </location>
</feature>